<feature type="transmembrane region" description="Helical" evidence="1">
    <location>
        <begin position="202"/>
        <end position="220"/>
    </location>
</feature>
<evidence type="ECO:0000313" key="2">
    <source>
        <dbReference type="EMBL" id="QHT30412.1"/>
    </source>
</evidence>
<keyword evidence="1" id="KW-1133">Transmembrane helix</keyword>
<dbReference type="EMBL" id="MN738898">
    <property type="protein sequence ID" value="QHT30412.1"/>
    <property type="molecule type" value="Genomic_DNA"/>
</dbReference>
<proteinExistence type="predicted"/>
<evidence type="ECO:0008006" key="3">
    <source>
        <dbReference type="Google" id="ProtNLM"/>
    </source>
</evidence>
<keyword evidence="1" id="KW-0812">Transmembrane</keyword>
<reference evidence="2" key="1">
    <citation type="journal article" date="2020" name="Nature">
        <title>Giant virus diversity and host interactions through global metagenomics.</title>
        <authorList>
            <person name="Schulz F."/>
            <person name="Roux S."/>
            <person name="Paez-Espino D."/>
            <person name="Jungbluth S."/>
            <person name="Walsh D.A."/>
            <person name="Denef V.J."/>
            <person name="McMahon K.D."/>
            <person name="Konstantinidis K.T."/>
            <person name="Eloe-Fadrosh E.A."/>
            <person name="Kyrpides N.C."/>
            <person name="Woyke T."/>
        </authorList>
    </citation>
    <scope>NUCLEOTIDE SEQUENCE</scope>
    <source>
        <strain evidence="2">GVMAG-M-3300009149-34</strain>
    </source>
</reference>
<feature type="transmembrane region" description="Helical" evidence="1">
    <location>
        <begin position="142"/>
        <end position="164"/>
    </location>
</feature>
<sequence length="527" mass="59415">MDNIPKTFGSYVNKITKKIGYLDKYGGSVVVTGIVLFIFFIIFAYFYVMNRLKPIKADWVNQRCNPAVMPFAGIINAPPSVSKIDYTADNFYQCTQSILATIIGYFMQPIHLTVQMMTKFWAEIMQSINMIRHVFAYIRTRIMVIVSDIFGKIYNVIIPIQIILMKLKDILAKNVGVMTSGLYTIMTMYLSMKSFLGAFLEILVLSLIVLVAATILLWILPFTWPAAGVMTALFVAVAVPLAIIAIALGNILNLSSSKNIPGKPGCFDKDTKLMLKRGKVRIKDIKVGDEMFDGSKITAFFKLSTYGKKMYQIDKLKISGSHKIQYGDSWIEAKNHPTSVLIEDYCEPFIYCLNTTSKRIKIDQHILLDWDDIDDLDFVDLKNIAGNFIPFNAPTHKIHATLEGGFSSLTKIELEDGRMINISDIKVNDQLRFGERVLGIVTIDTKNLQQVNKYSIKDTSFIGGPNLWVNDNLGKFSTLGLDCQSIEKPKYLYQILTNTGNFTVDGIQFMDYNSAIEQLMGDSWASE</sequence>
<dbReference type="InterPro" id="IPR036844">
    <property type="entry name" value="Hint_dom_sf"/>
</dbReference>
<keyword evidence="1" id="KW-0472">Membrane</keyword>
<dbReference type="SUPFAM" id="SSF51294">
    <property type="entry name" value="Hedgehog/intein (Hint) domain"/>
    <property type="match status" value="1"/>
</dbReference>
<accession>A0A6C0EP05</accession>
<protein>
    <recommendedName>
        <fullName evidence="3">Vint domain-containing protein</fullName>
    </recommendedName>
</protein>
<feature type="transmembrane region" description="Helical" evidence="1">
    <location>
        <begin position="25"/>
        <end position="48"/>
    </location>
</feature>
<evidence type="ECO:0000256" key="1">
    <source>
        <dbReference type="SAM" id="Phobius"/>
    </source>
</evidence>
<name>A0A6C0EP05_9ZZZZ</name>
<feature type="transmembrane region" description="Helical" evidence="1">
    <location>
        <begin position="226"/>
        <end position="248"/>
    </location>
</feature>
<organism evidence="2">
    <name type="scientific">viral metagenome</name>
    <dbReference type="NCBI Taxonomy" id="1070528"/>
    <lineage>
        <taxon>unclassified sequences</taxon>
        <taxon>metagenomes</taxon>
        <taxon>organismal metagenomes</taxon>
    </lineage>
</organism>
<dbReference type="AlphaFoldDB" id="A0A6C0EP05"/>